<dbReference type="PROSITE" id="PS01350">
    <property type="entry name" value="ISPF"/>
    <property type="match status" value="1"/>
</dbReference>
<dbReference type="EC" id="4.6.1.12" evidence="10"/>
<feature type="binding site" evidence="10">
    <location>
        <position position="246"/>
    </location>
    <ligand>
        <name>a divalent metal cation</name>
        <dbReference type="ChEBI" id="CHEBI:60240"/>
    </ligand>
</feature>
<comment type="catalytic activity">
    <reaction evidence="10">
        <text>2-C-methyl-D-erythritol 4-phosphate + CTP + H(+) = 4-CDP-2-C-methyl-D-erythritol + diphosphate</text>
        <dbReference type="Rhea" id="RHEA:13429"/>
        <dbReference type="ChEBI" id="CHEBI:15378"/>
        <dbReference type="ChEBI" id="CHEBI:33019"/>
        <dbReference type="ChEBI" id="CHEBI:37563"/>
        <dbReference type="ChEBI" id="CHEBI:57823"/>
        <dbReference type="ChEBI" id="CHEBI:58262"/>
        <dbReference type="EC" id="2.7.7.60"/>
    </reaction>
</comment>
<dbReference type="EMBL" id="JAUSTQ010000011">
    <property type="protein sequence ID" value="MDQ0160429.1"/>
    <property type="molecule type" value="Genomic_DNA"/>
</dbReference>
<dbReference type="RefSeq" id="WP_306977654.1">
    <property type="nucleotide sequence ID" value="NZ_JAUSTQ010000011.1"/>
</dbReference>
<comment type="catalytic activity">
    <reaction evidence="1 10">
        <text>4-CDP-2-C-methyl-D-erythritol 2-phosphate = 2-C-methyl-D-erythritol 2,4-cyclic diphosphate + CMP</text>
        <dbReference type="Rhea" id="RHEA:23864"/>
        <dbReference type="ChEBI" id="CHEBI:57919"/>
        <dbReference type="ChEBI" id="CHEBI:58483"/>
        <dbReference type="ChEBI" id="CHEBI:60377"/>
        <dbReference type="EC" id="4.6.1.12"/>
    </reaction>
</comment>
<feature type="binding site" evidence="10">
    <location>
        <begin position="297"/>
        <end position="301"/>
    </location>
    <ligand>
        <name>4-CDP-2-C-methyl-D-erythritol 2-phosphate</name>
        <dbReference type="ChEBI" id="CHEBI:57919"/>
    </ligand>
</feature>
<dbReference type="Proteomes" id="UP001224359">
    <property type="component" value="Unassembled WGS sequence"/>
</dbReference>
<comment type="similarity">
    <text evidence="10">In the C-terminal section; belongs to the IspF family.</text>
</comment>
<comment type="cofactor">
    <cofactor evidence="2 10">
        <name>a divalent metal cation</name>
        <dbReference type="ChEBI" id="CHEBI:60240"/>
    </cofactor>
</comment>
<feature type="binding site" evidence="10">
    <location>
        <position position="278"/>
    </location>
    <ligand>
        <name>a divalent metal cation</name>
        <dbReference type="ChEBI" id="CHEBI:60240"/>
    </ligand>
</feature>
<dbReference type="HAMAP" id="MF_00108">
    <property type="entry name" value="IspD"/>
    <property type="match status" value="1"/>
</dbReference>
<dbReference type="InterPro" id="IPR026596">
    <property type="entry name" value="IspD/F"/>
</dbReference>
<feature type="site" description="Positions MEP for the nucleophilic attack" evidence="10">
    <location>
        <position position="208"/>
    </location>
</feature>
<dbReference type="InterPro" id="IPR001228">
    <property type="entry name" value="IspD"/>
</dbReference>
<dbReference type="SUPFAM" id="SSF69765">
    <property type="entry name" value="IpsF-like"/>
    <property type="match status" value="1"/>
</dbReference>
<dbReference type="PANTHER" id="PTHR43181">
    <property type="entry name" value="2-C-METHYL-D-ERYTHRITOL 2,4-CYCLODIPHOSPHATE SYNTHASE, CHLOROPLASTIC"/>
    <property type="match status" value="1"/>
</dbReference>
<dbReference type="SUPFAM" id="SSF53448">
    <property type="entry name" value="Nucleotide-diphospho-sugar transferases"/>
    <property type="match status" value="1"/>
</dbReference>
<evidence type="ECO:0000313" key="12">
    <source>
        <dbReference type="EMBL" id="MDQ0160429.1"/>
    </source>
</evidence>
<sequence length="394" mass="43830">MEQYQAIVLAAGQGKRMELGQNKQLLQLGDRPLIAHTLNVFEEDPLCRAIYLVVQADEHDVMKEVVNEYSFGKVMKYITGGAERQDSVRQGVEAVEENVITFVHDGARPFVRQDELHDLFEATKRQGSAFLATPVTDTVKQQSEQGIKTLDRSTLYQAQTPQAFQYDWLKEAHDHAYKYGVMATDDVALLEEIGLEPIVVEGSVDNFKLTNPEDIQKAENMLQMNRFENRKEESSMVRIGQGFDVHQLVEGRPCIIGGVEIPYDYGLKGHSDADVLLHTIADAALGAVGQGDIGRHFPDDDPQYEGYDSKQLLKEVWQDVEALGYTLGNVDCTIMAQAPKMAPYVDEMKSVIASILNAPEDQVNVKATTTEKLGFTGRKEGIAAQAVILLHETS</sequence>
<feature type="site" description="Positions MEP for the nucleophilic attack" evidence="10">
    <location>
        <position position="152"/>
    </location>
</feature>
<feature type="site" description="Transition state stabilizer" evidence="10">
    <location>
        <position position="23"/>
    </location>
</feature>
<dbReference type="HAMAP" id="MF_01520">
    <property type="entry name" value="IspDF"/>
    <property type="match status" value="1"/>
</dbReference>
<accession>A0ABT9VHN4</accession>
<evidence type="ECO:0000256" key="5">
    <source>
        <dbReference type="ARBA" id="ARBA00022695"/>
    </source>
</evidence>
<dbReference type="NCBIfam" id="TIGR00151">
    <property type="entry name" value="ispF"/>
    <property type="match status" value="1"/>
</dbReference>
<evidence type="ECO:0000256" key="2">
    <source>
        <dbReference type="ARBA" id="ARBA00001968"/>
    </source>
</evidence>
<feature type="region of interest" description="2-C-methyl-D-erythritol 2,4-cyclodiphosphate synthase" evidence="10">
    <location>
        <begin position="238"/>
        <end position="394"/>
    </location>
</feature>
<dbReference type="InterPro" id="IPR029044">
    <property type="entry name" value="Nucleotide-diphossugar_trans"/>
</dbReference>
<name>A0ABT9VHN4_9BACI</name>
<proteinExistence type="inferred from homology"/>
<dbReference type="Gene3D" id="3.30.1330.50">
    <property type="entry name" value="2-C-methyl-D-erythritol 2,4-cyclodiphosphate synthase"/>
    <property type="match status" value="1"/>
</dbReference>
<feature type="binding site" evidence="10">
    <location>
        <position position="378"/>
    </location>
    <ligand>
        <name>4-CDP-2-C-methyl-D-erythritol 2-phosphate</name>
        <dbReference type="ChEBI" id="CHEBI:57919"/>
    </ligand>
</feature>
<evidence type="ECO:0000256" key="7">
    <source>
        <dbReference type="ARBA" id="ARBA00023229"/>
    </source>
</evidence>
<dbReference type="GO" id="GO:0008685">
    <property type="term" value="F:2-C-methyl-D-erythritol 2,4-cyclodiphosphate synthase activity"/>
    <property type="evidence" value="ECO:0007669"/>
    <property type="project" value="UniProtKB-EC"/>
</dbReference>
<feature type="binding site" evidence="10">
    <location>
        <begin position="270"/>
        <end position="271"/>
    </location>
    <ligand>
        <name>4-CDP-2-C-methyl-D-erythritol 2-phosphate</name>
        <dbReference type="ChEBI" id="CHEBI:57919"/>
    </ligand>
</feature>
<protein>
    <recommendedName>
        <fullName evidence="10">Bifunctional enzyme IspD/IspF</fullName>
    </recommendedName>
    <domain>
        <recommendedName>
            <fullName evidence="10">2-C-methyl-D-erythritol 4-phosphate cytidylyltransferase</fullName>
            <ecNumber evidence="10">2.7.7.60</ecNumber>
        </recommendedName>
        <alternativeName>
            <fullName evidence="10">4-diphosphocytidyl-2C-methyl-D-erythritol synthase</fullName>
        </alternativeName>
        <alternativeName>
            <fullName evidence="10">MEP cytidylyltransferase</fullName>
            <shortName evidence="10">MCT</shortName>
        </alternativeName>
    </domain>
    <domain>
        <recommendedName>
            <fullName evidence="10">2-C-methyl-D-erythritol 2,4-cyclodiphosphate synthase</fullName>
            <shortName evidence="10">MECDP-synthase</shortName>
            <shortName evidence="10">MECPP-synthase</shortName>
            <shortName evidence="10">MECPS</shortName>
            <ecNumber evidence="10">4.6.1.12</ecNumber>
        </recommendedName>
    </domain>
</protein>
<dbReference type="Gene3D" id="3.90.550.10">
    <property type="entry name" value="Spore Coat Polysaccharide Biosynthesis Protein SpsA, Chain A"/>
    <property type="match status" value="1"/>
</dbReference>
<dbReference type="GO" id="GO:0050518">
    <property type="term" value="F:2-C-methyl-D-erythritol 4-phosphate cytidylyltransferase activity"/>
    <property type="evidence" value="ECO:0007669"/>
    <property type="project" value="UniProtKB-EC"/>
</dbReference>
<dbReference type="EC" id="2.7.7.60" evidence="10"/>
<comment type="pathway">
    <text evidence="3 10">Isoprenoid biosynthesis; isopentenyl diphosphate biosynthesis via DXP pathway; isopentenyl diphosphate from 1-deoxy-D-xylulose 5-phosphate: step 4/6.</text>
</comment>
<comment type="caution">
    <text evidence="12">The sequence shown here is derived from an EMBL/GenBank/DDBJ whole genome shotgun (WGS) entry which is preliminary data.</text>
</comment>
<comment type="function">
    <text evidence="10">Bifunctional enzyme that catalyzes the formation of 4-diphosphocytidyl-2-C-methyl-D-erythritol from CTP and 2-C-methyl-D-erythritol 4-phosphate (MEP) (IspD), and catalyzes the conversion of 4-diphosphocytidyl-2-C-methyl-D-erythritol 2-phosphate (CDP-ME2P) to 2-C-methyl-D-erythritol 2,4-cyclodiphosphate (ME-CPP) with a corresponding release of cytidine 5-monophosphate (CMP) (IspF).</text>
</comment>
<feature type="binding site" evidence="10">
    <location>
        <position position="244"/>
    </location>
    <ligand>
        <name>a divalent metal cation</name>
        <dbReference type="ChEBI" id="CHEBI:60240"/>
    </ligand>
</feature>
<dbReference type="HAMAP" id="MF_00107">
    <property type="entry name" value="IspF"/>
    <property type="match status" value="1"/>
</dbReference>
<dbReference type="CDD" id="cd00554">
    <property type="entry name" value="MECDP_synthase"/>
    <property type="match status" value="1"/>
</dbReference>
<comment type="pathway">
    <text evidence="10">Isoprenoid biosynthesis; isopentenyl diphosphate biosynthesis via DXP pathway; isopentenyl diphosphate from 1-deoxy-D-xylulose 5-phosphate: step 2/6.</text>
</comment>
<evidence type="ECO:0000256" key="3">
    <source>
        <dbReference type="ARBA" id="ARBA00004709"/>
    </source>
</evidence>
<dbReference type="Pfam" id="PF02542">
    <property type="entry name" value="YgbB"/>
    <property type="match status" value="1"/>
</dbReference>
<evidence type="ECO:0000256" key="8">
    <source>
        <dbReference type="ARBA" id="ARBA00023239"/>
    </source>
</evidence>
<keyword evidence="4 10" id="KW-0808">Transferase</keyword>
<dbReference type="InterPro" id="IPR020555">
    <property type="entry name" value="MECDP_synthase_CS"/>
</dbReference>
<feature type="site" description="Transition state stabilizer" evidence="10">
    <location>
        <position position="16"/>
    </location>
</feature>
<dbReference type="InterPro" id="IPR034683">
    <property type="entry name" value="IspD/TarI"/>
</dbReference>
<feature type="binding site" evidence="10">
    <location>
        <begin position="336"/>
        <end position="342"/>
    </location>
    <ligand>
        <name>4-CDP-2-C-methyl-D-erythritol 2-phosphate</name>
        <dbReference type="ChEBI" id="CHEBI:57919"/>
    </ligand>
</feature>
<dbReference type="Pfam" id="PF01128">
    <property type="entry name" value="IspD"/>
    <property type="match status" value="1"/>
</dbReference>
<evidence type="ECO:0000256" key="1">
    <source>
        <dbReference type="ARBA" id="ARBA00000200"/>
    </source>
</evidence>
<evidence type="ECO:0000313" key="13">
    <source>
        <dbReference type="Proteomes" id="UP001224359"/>
    </source>
</evidence>
<evidence type="ECO:0000256" key="4">
    <source>
        <dbReference type="ARBA" id="ARBA00022679"/>
    </source>
</evidence>
<feature type="site" description="Transition state stabilizer" evidence="10">
    <location>
        <position position="369"/>
    </location>
</feature>
<feature type="region of interest" description="2-C-methyl-D-erythritol 4-phosphate cytidylyltransferase" evidence="10">
    <location>
        <begin position="1"/>
        <end position="237"/>
    </location>
</feature>
<feature type="site" description="Transition state stabilizer" evidence="10">
    <location>
        <position position="270"/>
    </location>
</feature>
<dbReference type="InterPro" id="IPR036571">
    <property type="entry name" value="MECDP_synthase_sf"/>
</dbReference>
<comment type="similarity">
    <text evidence="10">In the N-terminal section; belongs to the IspD/TarI cytidylyltransferase family. IspD subfamily.</text>
</comment>
<feature type="binding site" evidence="10">
    <location>
        <begin position="292"/>
        <end position="294"/>
    </location>
    <ligand>
        <name>4-CDP-2-C-methyl-D-erythritol 2-phosphate</name>
        <dbReference type="ChEBI" id="CHEBI:57919"/>
    </ligand>
</feature>
<dbReference type="NCBIfam" id="TIGR00453">
    <property type="entry name" value="ispD"/>
    <property type="match status" value="1"/>
</dbReference>
<keyword evidence="13" id="KW-1185">Reference proteome</keyword>
<feature type="binding site" evidence="10">
    <location>
        <begin position="244"/>
        <end position="246"/>
    </location>
    <ligand>
        <name>4-CDP-2-C-methyl-D-erythritol 2-phosphate</name>
        <dbReference type="ChEBI" id="CHEBI:57919"/>
    </ligand>
</feature>
<evidence type="ECO:0000256" key="9">
    <source>
        <dbReference type="ARBA" id="ARBA00023268"/>
    </source>
</evidence>
<evidence type="ECO:0000256" key="10">
    <source>
        <dbReference type="HAMAP-Rule" id="MF_01520"/>
    </source>
</evidence>
<feature type="binding site" evidence="10">
    <location>
        <position position="375"/>
    </location>
    <ligand>
        <name>4-CDP-2-C-methyl-D-erythritol 2-phosphate</name>
        <dbReference type="ChEBI" id="CHEBI:57919"/>
    </ligand>
</feature>
<keyword evidence="8 10" id="KW-0456">Lyase</keyword>
<keyword evidence="5 10" id="KW-0548">Nucleotidyltransferase</keyword>
<evidence type="ECO:0000259" key="11">
    <source>
        <dbReference type="Pfam" id="PF02542"/>
    </source>
</evidence>
<dbReference type="InterPro" id="IPR003526">
    <property type="entry name" value="MECDP_synthase"/>
</dbReference>
<organism evidence="12 13">
    <name type="scientific">Alkalibacillus salilacus</name>
    <dbReference type="NCBI Taxonomy" id="284582"/>
    <lineage>
        <taxon>Bacteria</taxon>
        <taxon>Bacillati</taxon>
        <taxon>Bacillota</taxon>
        <taxon>Bacilli</taxon>
        <taxon>Bacillales</taxon>
        <taxon>Bacillaceae</taxon>
        <taxon>Alkalibacillus</taxon>
    </lineage>
</organism>
<feature type="binding site" evidence="10">
    <location>
        <begin position="368"/>
        <end position="371"/>
    </location>
    <ligand>
        <name>4-CDP-2-C-methyl-D-erythritol 2-phosphate</name>
        <dbReference type="ChEBI" id="CHEBI:57919"/>
    </ligand>
</feature>
<dbReference type="CDD" id="cd02516">
    <property type="entry name" value="CDP-ME_synthetase"/>
    <property type="match status" value="1"/>
</dbReference>
<keyword evidence="7 10" id="KW-0414">Isoprene biosynthesis</keyword>
<reference evidence="12 13" key="1">
    <citation type="submission" date="2023-07" db="EMBL/GenBank/DDBJ databases">
        <title>Genomic Encyclopedia of Type Strains, Phase IV (KMG-IV): sequencing the most valuable type-strain genomes for metagenomic binning, comparative biology and taxonomic classification.</title>
        <authorList>
            <person name="Goeker M."/>
        </authorList>
    </citation>
    <scope>NUCLEOTIDE SEQUENCE [LARGE SCALE GENOMIC DNA]</scope>
    <source>
        <strain evidence="12 13">DSM 16460</strain>
    </source>
</reference>
<dbReference type="PANTHER" id="PTHR43181:SF1">
    <property type="entry name" value="2-C-METHYL-D-ERYTHRITOL 2,4-CYCLODIPHOSPHATE SYNTHASE, CHLOROPLASTIC"/>
    <property type="match status" value="1"/>
</dbReference>
<gene>
    <name evidence="10" type="primary">ispDF</name>
    <name evidence="12" type="ORF">J2S77_002432</name>
</gene>
<keyword evidence="9 10" id="KW-0511">Multifunctional enzyme</keyword>
<keyword evidence="6 10" id="KW-0479">Metal-binding</keyword>
<evidence type="ECO:0000256" key="6">
    <source>
        <dbReference type="ARBA" id="ARBA00022723"/>
    </source>
</evidence>
<feature type="domain" description="2-C-methyl-D-erythritol 2,4-cyclodiphosphate synthase" evidence="11">
    <location>
        <begin position="237"/>
        <end position="390"/>
    </location>
</feature>